<evidence type="ECO:0000313" key="1">
    <source>
        <dbReference type="EMBL" id="CAB4157857.1"/>
    </source>
</evidence>
<organism evidence="1">
    <name type="scientific">uncultured Caudovirales phage</name>
    <dbReference type="NCBI Taxonomy" id="2100421"/>
    <lineage>
        <taxon>Viruses</taxon>
        <taxon>Duplodnaviria</taxon>
        <taxon>Heunggongvirae</taxon>
        <taxon>Uroviricota</taxon>
        <taxon>Caudoviricetes</taxon>
        <taxon>Peduoviridae</taxon>
        <taxon>Maltschvirus</taxon>
        <taxon>Maltschvirus maltsch</taxon>
    </lineage>
</organism>
<dbReference type="EMBL" id="LR796661">
    <property type="protein sequence ID" value="CAB4157857.1"/>
    <property type="molecule type" value="Genomic_DNA"/>
</dbReference>
<sequence length="360" mass="37269">MPVTAALIGGGASLLGGLLGGRSQEKAARTSANAQIRAAQIGAEEQRFRPVGVTTRFGQSQFQFDPSSGRLAGAGYTIDPRLQAYQDRLQALAEQRLGEAEMAGEAYAPLRQAGQQLFQLGSQYAAQTPEEVAQQYMQRQLDLLAPSRERQYGQLQNQLFQTGRGGLAVGATGTRPGGGAGLGAANPEMEAYYNALAQQDAQLAAQAQQEGQRQLAFGAGLFGTGANLLGGYEAGVTGALNPFTTALGGVSTLESLGQQPLDIGAQLGGRAATAGANVGQTLFQGGVNAARTIQAAQFDPLAASLSGLGSNPAFGQGVANLFGGRQLTPADQYNLSQWGINQASYAPRDYTPSVWGEMGP</sequence>
<accession>A0A6J5NGE5</accession>
<gene>
    <name evidence="1" type="ORF">UFOVP682_54</name>
</gene>
<reference evidence="1" key="1">
    <citation type="submission" date="2020-04" db="EMBL/GenBank/DDBJ databases">
        <authorList>
            <person name="Chiriac C."/>
            <person name="Salcher M."/>
            <person name="Ghai R."/>
            <person name="Kavagutti S V."/>
        </authorList>
    </citation>
    <scope>NUCLEOTIDE SEQUENCE</scope>
</reference>
<proteinExistence type="predicted"/>
<name>A0A6J5NGE5_9CAUD</name>
<protein>
    <submittedName>
        <fullName evidence="1">Uncharacterized protein</fullName>
    </submittedName>
</protein>